<proteinExistence type="predicted"/>
<name>A0A9D1A804_9FIRM</name>
<evidence type="ECO:0000259" key="2">
    <source>
        <dbReference type="Pfam" id="PF11738"/>
    </source>
</evidence>
<keyword evidence="1" id="KW-0472">Membrane</keyword>
<evidence type="ECO:0000256" key="1">
    <source>
        <dbReference type="SAM" id="Phobius"/>
    </source>
</evidence>
<comment type="caution">
    <text evidence="3">The sequence shown here is derived from an EMBL/GenBank/DDBJ whole genome shotgun (WGS) entry which is preliminary data.</text>
</comment>
<reference evidence="3" key="1">
    <citation type="submission" date="2020-10" db="EMBL/GenBank/DDBJ databases">
        <authorList>
            <person name="Gilroy R."/>
        </authorList>
    </citation>
    <scope>NUCLEOTIDE SEQUENCE</scope>
    <source>
        <strain evidence="3">ChiHjej9B8-7071</strain>
    </source>
</reference>
<evidence type="ECO:0000313" key="3">
    <source>
        <dbReference type="EMBL" id="HIR09666.1"/>
    </source>
</evidence>
<gene>
    <name evidence="3" type="ORF">IAA70_04605</name>
</gene>
<protein>
    <submittedName>
        <fullName evidence="3">DUF3298 domain-containing protein</fullName>
    </submittedName>
</protein>
<reference evidence="3" key="2">
    <citation type="journal article" date="2021" name="PeerJ">
        <title>Extensive microbial diversity within the chicken gut microbiome revealed by metagenomics and culture.</title>
        <authorList>
            <person name="Gilroy R."/>
            <person name="Ravi A."/>
            <person name="Getino M."/>
            <person name="Pursley I."/>
            <person name="Horton D.L."/>
            <person name="Alikhan N.F."/>
            <person name="Baker D."/>
            <person name="Gharbi K."/>
            <person name="Hall N."/>
            <person name="Watson M."/>
            <person name="Adriaenssens E.M."/>
            <person name="Foster-Nyarko E."/>
            <person name="Jarju S."/>
            <person name="Secka A."/>
            <person name="Antonio M."/>
            <person name="Oren A."/>
            <person name="Chaudhuri R.R."/>
            <person name="La Ragione R."/>
            <person name="Hildebrand F."/>
            <person name="Pallen M.J."/>
        </authorList>
    </citation>
    <scope>NUCLEOTIDE SEQUENCE</scope>
    <source>
        <strain evidence="3">ChiHjej9B8-7071</strain>
    </source>
</reference>
<organism evidence="3 4">
    <name type="scientific">Candidatus Avoscillospira stercoripullorum</name>
    <dbReference type="NCBI Taxonomy" id="2840709"/>
    <lineage>
        <taxon>Bacteria</taxon>
        <taxon>Bacillati</taxon>
        <taxon>Bacillota</taxon>
        <taxon>Clostridia</taxon>
        <taxon>Eubacteriales</taxon>
        <taxon>Oscillospiraceae</taxon>
        <taxon>Oscillospiraceae incertae sedis</taxon>
        <taxon>Candidatus Avoscillospira</taxon>
    </lineage>
</organism>
<keyword evidence="1" id="KW-1133">Transmembrane helix</keyword>
<dbReference type="Gene3D" id="3.90.640.20">
    <property type="entry name" value="Heat-shock cognate protein, ATPase"/>
    <property type="match status" value="1"/>
</dbReference>
<accession>A0A9D1A804</accession>
<dbReference type="AlphaFoldDB" id="A0A9D1A804"/>
<dbReference type="Gene3D" id="3.30.565.40">
    <property type="entry name" value="Fervidobacterium nodosum Rt17-B1 like"/>
    <property type="match status" value="1"/>
</dbReference>
<feature type="transmembrane region" description="Helical" evidence="1">
    <location>
        <begin position="44"/>
        <end position="62"/>
    </location>
</feature>
<sequence>MEQYDDMLKRMAREEDTPLPSWASACIDDALANLPQKRRRHGKVLRYFGTAMAACLAIFIALPNLSAQAADTLQALPLVGPLVEIVTFRTYTEDTENHHAMVEIPTVEGQSDNPVYNESINTINQDVETLTSTLIAQFEADAADLGDEGHTALEVRHKIVTNSDTWFTLEMEVWQGSGSSNTYYRYYHIDKTTGEIMELSDLFQDDGYVEAISQEILRQMQEANDAGTGVFWVDSEYDGLNFKSIDPNQNFYFDEGGNLVIAFDKYEVAPGVGGCPTFTIPQSVYEAYLK</sequence>
<dbReference type="Proteomes" id="UP000824258">
    <property type="component" value="Unassembled WGS sequence"/>
</dbReference>
<keyword evidence="1" id="KW-0812">Transmembrane</keyword>
<dbReference type="InterPro" id="IPR021729">
    <property type="entry name" value="DUF3298"/>
</dbReference>
<dbReference type="Pfam" id="PF11738">
    <property type="entry name" value="DUF3298"/>
    <property type="match status" value="1"/>
</dbReference>
<evidence type="ECO:0000313" key="4">
    <source>
        <dbReference type="Proteomes" id="UP000824258"/>
    </source>
</evidence>
<dbReference type="EMBL" id="DVGD01000142">
    <property type="protein sequence ID" value="HIR09666.1"/>
    <property type="molecule type" value="Genomic_DNA"/>
</dbReference>
<feature type="domain" description="DUF3298" evidence="2">
    <location>
        <begin position="200"/>
        <end position="283"/>
    </location>
</feature>
<dbReference type="InterPro" id="IPR037126">
    <property type="entry name" value="PdaC/RsiV-like_sf"/>
</dbReference>